<evidence type="ECO:0000256" key="4">
    <source>
        <dbReference type="ARBA" id="ARBA00023033"/>
    </source>
</evidence>
<dbReference type="PANTHER" id="PTHR42847:SF4">
    <property type="entry name" value="ALKANESULFONATE MONOOXYGENASE-RELATED"/>
    <property type="match status" value="1"/>
</dbReference>
<dbReference type="GO" id="GO:0046306">
    <property type="term" value="P:alkanesulfonate catabolic process"/>
    <property type="evidence" value="ECO:0007669"/>
    <property type="project" value="TreeGrafter"/>
</dbReference>
<dbReference type="GO" id="GO:0008726">
    <property type="term" value="F:alkanesulfonate monooxygenase activity"/>
    <property type="evidence" value="ECO:0007669"/>
    <property type="project" value="TreeGrafter"/>
</dbReference>
<dbReference type="Gene3D" id="3.20.20.30">
    <property type="entry name" value="Luciferase-like domain"/>
    <property type="match status" value="1"/>
</dbReference>
<evidence type="ECO:0000313" key="6">
    <source>
        <dbReference type="EMBL" id="AYC42916.1"/>
    </source>
</evidence>
<evidence type="ECO:0000259" key="5">
    <source>
        <dbReference type="Pfam" id="PF00296"/>
    </source>
</evidence>
<evidence type="ECO:0000256" key="2">
    <source>
        <dbReference type="ARBA" id="ARBA00022643"/>
    </source>
</evidence>
<keyword evidence="4" id="KW-0503">Monooxygenase</keyword>
<reference evidence="6 7" key="1">
    <citation type="submission" date="2018-09" db="EMBL/GenBank/DDBJ databases">
        <title>Production of Trimethoprim by Streptomyces sp. 3E-1.</title>
        <authorList>
            <person name="Kang H.J."/>
            <person name="Kim S.B."/>
        </authorList>
    </citation>
    <scope>NUCLEOTIDE SEQUENCE [LARGE SCALE GENOMIC DNA]</scope>
    <source>
        <strain evidence="6 7">3E-1</strain>
    </source>
</reference>
<organism evidence="6 7">
    <name type="scientific">Streptomyces griseorubiginosus</name>
    <dbReference type="NCBI Taxonomy" id="67304"/>
    <lineage>
        <taxon>Bacteria</taxon>
        <taxon>Bacillati</taxon>
        <taxon>Actinomycetota</taxon>
        <taxon>Actinomycetes</taxon>
        <taxon>Kitasatosporales</taxon>
        <taxon>Streptomycetaceae</taxon>
        <taxon>Streptomyces</taxon>
    </lineage>
</organism>
<protein>
    <recommendedName>
        <fullName evidence="5">Luciferase-like domain-containing protein</fullName>
    </recommendedName>
</protein>
<keyword evidence="2" id="KW-0288">FMN</keyword>
<dbReference type="EMBL" id="CP032427">
    <property type="protein sequence ID" value="AYC42916.1"/>
    <property type="molecule type" value="Genomic_DNA"/>
</dbReference>
<dbReference type="SUPFAM" id="SSF51679">
    <property type="entry name" value="Bacterial luciferase-like"/>
    <property type="match status" value="1"/>
</dbReference>
<dbReference type="InterPro" id="IPR050172">
    <property type="entry name" value="SsuD_RutA_monooxygenase"/>
</dbReference>
<dbReference type="InterPro" id="IPR011251">
    <property type="entry name" value="Luciferase-like_dom"/>
</dbReference>
<proteinExistence type="predicted"/>
<dbReference type="Pfam" id="PF00296">
    <property type="entry name" value="Bac_luciferase"/>
    <property type="match status" value="1"/>
</dbReference>
<dbReference type="AlphaFoldDB" id="A0AAI8L7G6"/>
<dbReference type="KEGG" id="sge:DWG14_07222"/>
<dbReference type="Proteomes" id="UP000265765">
    <property type="component" value="Chromosome"/>
</dbReference>
<evidence type="ECO:0000313" key="7">
    <source>
        <dbReference type="Proteomes" id="UP000265765"/>
    </source>
</evidence>
<feature type="domain" description="Luciferase-like" evidence="5">
    <location>
        <begin position="3"/>
        <end position="78"/>
    </location>
</feature>
<name>A0AAI8L7G6_9ACTN</name>
<dbReference type="PANTHER" id="PTHR42847">
    <property type="entry name" value="ALKANESULFONATE MONOOXYGENASE"/>
    <property type="match status" value="1"/>
</dbReference>
<gene>
    <name evidence="6" type="ORF">DWG14_07222</name>
</gene>
<keyword evidence="1" id="KW-0285">Flavoprotein</keyword>
<sequence length="131" mass="14155">MAFQWHPALLAREVATVDALTGGLLELGLGTGYVQSEHDRAGLPFGPAGERVDHLRHTVEETDRLLSAEDHDGLHRGAGTARAVRLHVSDSAGGVHGGVRTAGRYRRSRRRRVSGWWNSGCRAVSRDGIAV</sequence>
<keyword evidence="3" id="KW-0560">Oxidoreductase</keyword>
<evidence type="ECO:0000256" key="1">
    <source>
        <dbReference type="ARBA" id="ARBA00022630"/>
    </source>
</evidence>
<dbReference type="InterPro" id="IPR036661">
    <property type="entry name" value="Luciferase-like_sf"/>
</dbReference>
<evidence type="ECO:0000256" key="3">
    <source>
        <dbReference type="ARBA" id="ARBA00023002"/>
    </source>
</evidence>
<accession>A0AAI8L7G6</accession>